<evidence type="ECO:0000256" key="1">
    <source>
        <dbReference type="SAM" id="MobiDB-lite"/>
    </source>
</evidence>
<sequence>CIDLFREPPLKRRRIRAGQLGTQSPVFSGRGNSFA</sequence>
<reference evidence="3" key="1">
    <citation type="journal article" date="2013" name="Nat. Genet.">
        <title>The Capsella rubella genome and the genomic consequences of rapid mating system evolution.</title>
        <authorList>
            <person name="Slotte T."/>
            <person name="Hazzouri K.M."/>
            <person name="Agren J.A."/>
            <person name="Koenig D."/>
            <person name="Maumus F."/>
            <person name="Guo Y.L."/>
            <person name="Steige K."/>
            <person name="Platts A.E."/>
            <person name="Escobar J.S."/>
            <person name="Newman L.K."/>
            <person name="Wang W."/>
            <person name="Mandakova T."/>
            <person name="Vello E."/>
            <person name="Smith L.M."/>
            <person name="Henz S.R."/>
            <person name="Steffen J."/>
            <person name="Takuno S."/>
            <person name="Brandvain Y."/>
            <person name="Coop G."/>
            <person name="Andolfatto P."/>
            <person name="Hu T.T."/>
            <person name="Blanchette M."/>
            <person name="Clark R.M."/>
            <person name="Quesneville H."/>
            <person name="Nordborg M."/>
            <person name="Gaut B.S."/>
            <person name="Lysak M.A."/>
            <person name="Jenkins J."/>
            <person name="Grimwood J."/>
            <person name="Chapman J."/>
            <person name="Prochnik S."/>
            <person name="Shu S."/>
            <person name="Rokhsar D."/>
            <person name="Schmutz J."/>
            <person name="Weigel D."/>
            <person name="Wright S.I."/>
        </authorList>
    </citation>
    <scope>NUCLEOTIDE SEQUENCE [LARGE SCALE GENOMIC DNA]</scope>
    <source>
        <strain evidence="3">cv. Monte Gargano</strain>
    </source>
</reference>
<evidence type="ECO:0000313" key="2">
    <source>
        <dbReference type="EMBL" id="EOA37548.1"/>
    </source>
</evidence>
<organism evidence="2 3">
    <name type="scientific">Capsella rubella</name>
    <dbReference type="NCBI Taxonomy" id="81985"/>
    <lineage>
        <taxon>Eukaryota</taxon>
        <taxon>Viridiplantae</taxon>
        <taxon>Streptophyta</taxon>
        <taxon>Embryophyta</taxon>
        <taxon>Tracheophyta</taxon>
        <taxon>Spermatophyta</taxon>
        <taxon>Magnoliopsida</taxon>
        <taxon>eudicotyledons</taxon>
        <taxon>Gunneridae</taxon>
        <taxon>Pentapetalae</taxon>
        <taxon>rosids</taxon>
        <taxon>malvids</taxon>
        <taxon>Brassicales</taxon>
        <taxon>Brassicaceae</taxon>
        <taxon>Camelineae</taxon>
        <taxon>Capsella</taxon>
    </lineage>
</organism>
<feature type="compositionally biased region" description="Polar residues" evidence="1">
    <location>
        <begin position="20"/>
        <end position="35"/>
    </location>
</feature>
<dbReference type="AlphaFoldDB" id="R0IKM4"/>
<accession>R0IKM4</accession>
<protein>
    <submittedName>
        <fullName evidence="2">Uncharacterized protein</fullName>
    </submittedName>
</protein>
<gene>
    <name evidence="2" type="ORF">CARUB_v10011798mg</name>
</gene>
<proteinExistence type="predicted"/>
<feature type="non-terminal residue" evidence="2">
    <location>
        <position position="1"/>
    </location>
</feature>
<dbReference type="Proteomes" id="UP000029121">
    <property type="component" value="Unassembled WGS sequence"/>
</dbReference>
<evidence type="ECO:0000313" key="3">
    <source>
        <dbReference type="Proteomes" id="UP000029121"/>
    </source>
</evidence>
<feature type="region of interest" description="Disordered" evidence="1">
    <location>
        <begin position="13"/>
        <end position="35"/>
    </location>
</feature>
<dbReference type="EMBL" id="KB870805">
    <property type="protein sequence ID" value="EOA37548.1"/>
    <property type="molecule type" value="Genomic_DNA"/>
</dbReference>
<keyword evidence="3" id="KW-1185">Reference proteome</keyword>
<feature type="non-terminal residue" evidence="2">
    <location>
        <position position="35"/>
    </location>
</feature>
<name>R0IKM4_9BRAS</name>